<dbReference type="GO" id="GO:0006457">
    <property type="term" value="P:protein folding"/>
    <property type="evidence" value="ECO:0007669"/>
    <property type="project" value="InterPro"/>
</dbReference>
<comment type="similarity">
    <text evidence="2 6">Belongs to the FKBP-type PPIase family.</text>
</comment>
<evidence type="ECO:0000313" key="9">
    <source>
        <dbReference type="EMBL" id="QDU91711.1"/>
    </source>
</evidence>
<sequence length="243" mass="25984" precursor="true">MLCQSRTMCALALTLLAVQPTLGQDDLPAQPAAEAVAPVSAKEMSYALGLNFATEVRSTPVQLDQQALLAGVTDGLQENGKPQMTQERMQQCMMALSQLFERQARQQMAEAAGSNEKEGAAFLAAFAKQEGVQTTPSGLMYRVIKPGTGASPTASSVVECHYEGKLIDGTVFDSSFERGEPAQFPVGRVIPGWTEALQKMKAGAEWEVVLPSKIAYGAEGTPGGPIGPNQVLIFRIELLRVVR</sequence>
<dbReference type="EC" id="5.2.1.8" evidence="6"/>
<dbReference type="KEGG" id="pnd:Pla175_51410"/>
<evidence type="ECO:0000256" key="5">
    <source>
        <dbReference type="PROSITE-ProRule" id="PRU00277"/>
    </source>
</evidence>
<evidence type="ECO:0000256" key="4">
    <source>
        <dbReference type="ARBA" id="ARBA00023235"/>
    </source>
</evidence>
<dbReference type="SUPFAM" id="SSF54534">
    <property type="entry name" value="FKBP-like"/>
    <property type="match status" value="1"/>
</dbReference>
<dbReference type="InterPro" id="IPR001179">
    <property type="entry name" value="PPIase_FKBP_dom"/>
</dbReference>
<keyword evidence="4 5" id="KW-0413">Isomerase</keyword>
<feature type="chain" id="PRO_5021913474" description="Peptidyl-prolyl cis-trans isomerase" evidence="7">
    <location>
        <begin position="24"/>
        <end position="243"/>
    </location>
</feature>
<dbReference type="Gene3D" id="3.10.50.40">
    <property type="match status" value="1"/>
</dbReference>
<dbReference type="Pfam" id="PF00254">
    <property type="entry name" value="FKBP_C"/>
    <property type="match status" value="1"/>
</dbReference>
<gene>
    <name evidence="9" type="primary">mip</name>
    <name evidence="9" type="ORF">Pla175_51410</name>
</gene>
<evidence type="ECO:0000256" key="3">
    <source>
        <dbReference type="ARBA" id="ARBA00023110"/>
    </source>
</evidence>
<evidence type="ECO:0000313" key="10">
    <source>
        <dbReference type="Proteomes" id="UP000317429"/>
    </source>
</evidence>
<dbReference type="PROSITE" id="PS50059">
    <property type="entry name" value="FKBP_PPIASE"/>
    <property type="match status" value="1"/>
</dbReference>
<feature type="domain" description="PPIase FKBP-type" evidence="8">
    <location>
        <begin position="155"/>
        <end position="242"/>
    </location>
</feature>
<dbReference type="GO" id="GO:0003755">
    <property type="term" value="F:peptidyl-prolyl cis-trans isomerase activity"/>
    <property type="evidence" value="ECO:0007669"/>
    <property type="project" value="UniProtKB-UniRule"/>
</dbReference>
<dbReference type="AlphaFoldDB" id="A0A518DJQ7"/>
<comment type="catalytic activity">
    <reaction evidence="1 5 6">
        <text>[protein]-peptidylproline (omega=180) = [protein]-peptidylproline (omega=0)</text>
        <dbReference type="Rhea" id="RHEA:16237"/>
        <dbReference type="Rhea" id="RHEA-COMP:10747"/>
        <dbReference type="Rhea" id="RHEA-COMP:10748"/>
        <dbReference type="ChEBI" id="CHEBI:83833"/>
        <dbReference type="ChEBI" id="CHEBI:83834"/>
        <dbReference type="EC" id="5.2.1.8"/>
    </reaction>
</comment>
<protein>
    <recommendedName>
        <fullName evidence="6">Peptidyl-prolyl cis-trans isomerase</fullName>
        <ecNumber evidence="6">5.2.1.8</ecNumber>
    </recommendedName>
</protein>
<dbReference type="Proteomes" id="UP000317429">
    <property type="component" value="Chromosome"/>
</dbReference>
<name>A0A518DJQ7_9BACT</name>
<keyword evidence="7" id="KW-0732">Signal</keyword>
<keyword evidence="3 5" id="KW-0697">Rotamase</keyword>
<reference evidence="9 10" key="1">
    <citation type="submission" date="2019-02" db="EMBL/GenBank/DDBJ databases">
        <title>Deep-cultivation of Planctomycetes and their phenomic and genomic characterization uncovers novel biology.</title>
        <authorList>
            <person name="Wiegand S."/>
            <person name="Jogler M."/>
            <person name="Boedeker C."/>
            <person name="Pinto D."/>
            <person name="Vollmers J."/>
            <person name="Rivas-Marin E."/>
            <person name="Kohn T."/>
            <person name="Peeters S.H."/>
            <person name="Heuer A."/>
            <person name="Rast P."/>
            <person name="Oberbeckmann S."/>
            <person name="Bunk B."/>
            <person name="Jeske O."/>
            <person name="Meyerdierks A."/>
            <person name="Storesund J.E."/>
            <person name="Kallscheuer N."/>
            <person name="Luecker S."/>
            <person name="Lage O.M."/>
            <person name="Pohl T."/>
            <person name="Merkel B.J."/>
            <person name="Hornburger P."/>
            <person name="Mueller R.-W."/>
            <person name="Bruemmer F."/>
            <person name="Labrenz M."/>
            <person name="Spormann A.M."/>
            <person name="Op den Camp H."/>
            <person name="Overmann J."/>
            <person name="Amann R."/>
            <person name="Jetten M.S.M."/>
            <person name="Mascher T."/>
            <person name="Medema M.H."/>
            <person name="Devos D.P."/>
            <person name="Kaster A.-K."/>
            <person name="Ovreas L."/>
            <person name="Rohde M."/>
            <person name="Galperin M.Y."/>
            <person name="Jogler C."/>
        </authorList>
    </citation>
    <scope>NUCLEOTIDE SEQUENCE [LARGE SCALE GENOMIC DNA]</scope>
    <source>
        <strain evidence="9 10">Pla175</strain>
    </source>
</reference>
<dbReference type="Pfam" id="PF01346">
    <property type="entry name" value="FKBP_N"/>
    <property type="match status" value="1"/>
</dbReference>
<feature type="signal peptide" evidence="7">
    <location>
        <begin position="1"/>
        <end position="23"/>
    </location>
</feature>
<evidence type="ECO:0000259" key="8">
    <source>
        <dbReference type="PROSITE" id="PS50059"/>
    </source>
</evidence>
<organism evidence="9 10">
    <name type="scientific">Pirellulimonas nuda</name>
    <dbReference type="NCBI Taxonomy" id="2528009"/>
    <lineage>
        <taxon>Bacteria</taxon>
        <taxon>Pseudomonadati</taxon>
        <taxon>Planctomycetota</taxon>
        <taxon>Planctomycetia</taxon>
        <taxon>Pirellulales</taxon>
        <taxon>Lacipirellulaceae</taxon>
        <taxon>Pirellulimonas</taxon>
    </lineage>
</organism>
<dbReference type="PANTHER" id="PTHR43811:SF23">
    <property type="entry name" value="FKBP-TYPE 22 KDA PEPTIDYL-PROLYL CIS-TRANS ISOMERASE"/>
    <property type="match status" value="1"/>
</dbReference>
<evidence type="ECO:0000256" key="6">
    <source>
        <dbReference type="RuleBase" id="RU003915"/>
    </source>
</evidence>
<accession>A0A518DJQ7</accession>
<dbReference type="InterPro" id="IPR046357">
    <property type="entry name" value="PPIase_dom_sf"/>
</dbReference>
<dbReference type="Gene3D" id="1.10.287.460">
    <property type="entry name" value="Peptidyl-prolyl cis-trans isomerase, FKBP-type, N-terminal domain"/>
    <property type="match status" value="1"/>
</dbReference>
<evidence type="ECO:0000256" key="7">
    <source>
        <dbReference type="SAM" id="SignalP"/>
    </source>
</evidence>
<evidence type="ECO:0000256" key="1">
    <source>
        <dbReference type="ARBA" id="ARBA00000971"/>
    </source>
</evidence>
<proteinExistence type="inferred from homology"/>
<keyword evidence="10" id="KW-1185">Reference proteome</keyword>
<dbReference type="InterPro" id="IPR036944">
    <property type="entry name" value="PPIase_FKBP_N_sf"/>
</dbReference>
<evidence type="ECO:0000256" key="2">
    <source>
        <dbReference type="ARBA" id="ARBA00006577"/>
    </source>
</evidence>
<dbReference type="InterPro" id="IPR000774">
    <property type="entry name" value="PPIase_FKBP_N"/>
</dbReference>
<dbReference type="EMBL" id="CP036291">
    <property type="protein sequence ID" value="QDU91711.1"/>
    <property type="molecule type" value="Genomic_DNA"/>
</dbReference>
<dbReference type="PANTHER" id="PTHR43811">
    <property type="entry name" value="FKBP-TYPE PEPTIDYL-PROLYL CIS-TRANS ISOMERASE FKPA"/>
    <property type="match status" value="1"/>
</dbReference>